<dbReference type="Pfam" id="PF10342">
    <property type="entry name" value="Kre9_KNH"/>
    <property type="match status" value="1"/>
</dbReference>
<feature type="domain" description="Yeast cell wall synthesis Kre9/Knh1-like N-terminal" evidence="4">
    <location>
        <begin position="29"/>
        <end position="118"/>
    </location>
</feature>
<protein>
    <recommendedName>
        <fullName evidence="4">Yeast cell wall synthesis Kre9/Knh1-like N-terminal domain-containing protein</fullName>
    </recommendedName>
</protein>
<proteinExistence type="predicted"/>
<comment type="caution">
    <text evidence="5">The sequence shown here is derived from an EMBL/GenBank/DDBJ whole genome shotgun (WGS) entry which is preliminary data.</text>
</comment>
<accession>A0AAD5YK32</accession>
<feature type="compositionally biased region" description="Low complexity" evidence="2">
    <location>
        <begin position="245"/>
        <end position="266"/>
    </location>
</feature>
<dbReference type="InterPro" id="IPR045328">
    <property type="entry name" value="Kre9/Knh1"/>
</dbReference>
<gene>
    <name evidence="5" type="ORF">NP233_g11757</name>
</gene>
<feature type="signal peptide" evidence="3">
    <location>
        <begin position="1"/>
        <end position="22"/>
    </location>
</feature>
<feature type="chain" id="PRO_5042270307" description="Yeast cell wall synthesis Kre9/Knh1-like N-terminal domain-containing protein" evidence="3">
    <location>
        <begin position="23"/>
        <end position="292"/>
    </location>
</feature>
<dbReference type="InterPro" id="IPR018466">
    <property type="entry name" value="Kre9/Knh1-like_N"/>
</dbReference>
<dbReference type="AlphaFoldDB" id="A0AAD5YK32"/>
<evidence type="ECO:0000256" key="3">
    <source>
        <dbReference type="SAM" id="SignalP"/>
    </source>
</evidence>
<dbReference type="EMBL" id="JANIEX010001488">
    <property type="protein sequence ID" value="KAJ3557373.1"/>
    <property type="molecule type" value="Genomic_DNA"/>
</dbReference>
<feature type="region of interest" description="Disordered" evidence="2">
    <location>
        <begin position="135"/>
        <end position="219"/>
    </location>
</feature>
<evidence type="ECO:0000259" key="4">
    <source>
        <dbReference type="Pfam" id="PF10342"/>
    </source>
</evidence>
<organism evidence="5 6">
    <name type="scientific">Leucocoprinus birnbaumii</name>
    <dbReference type="NCBI Taxonomy" id="56174"/>
    <lineage>
        <taxon>Eukaryota</taxon>
        <taxon>Fungi</taxon>
        <taxon>Dikarya</taxon>
        <taxon>Basidiomycota</taxon>
        <taxon>Agaricomycotina</taxon>
        <taxon>Agaricomycetes</taxon>
        <taxon>Agaricomycetidae</taxon>
        <taxon>Agaricales</taxon>
        <taxon>Agaricineae</taxon>
        <taxon>Agaricaceae</taxon>
        <taxon>Leucocoprinus</taxon>
    </lineage>
</organism>
<evidence type="ECO:0000313" key="5">
    <source>
        <dbReference type="EMBL" id="KAJ3557373.1"/>
    </source>
</evidence>
<feature type="compositionally biased region" description="Low complexity" evidence="2">
    <location>
        <begin position="174"/>
        <end position="219"/>
    </location>
</feature>
<keyword evidence="1 3" id="KW-0732">Signal</keyword>
<dbReference type="GO" id="GO:0006078">
    <property type="term" value="P:(1-&gt;6)-beta-D-glucan biosynthetic process"/>
    <property type="evidence" value="ECO:0007669"/>
    <property type="project" value="InterPro"/>
</dbReference>
<evidence type="ECO:0000256" key="1">
    <source>
        <dbReference type="ARBA" id="ARBA00022729"/>
    </source>
</evidence>
<feature type="compositionally biased region" description="Low complexity" evidence="2">
    <location>
        <begin position="136"/>
        <end position="159"/>
    </location>
</feature>
<dbReference type="PANTHER" id="PTHR28154:SF1">
    <property type="entry name" value="CELL WALL SYNTHESIS PROTEIN KNH1-RELATED"/>
    <property type="match status" value="1"/>
</dbReference>
<name>A0AAD5YK32_9AGAR</name>
<dbReference type="PANTHER" id="PTHR28154">
    <property type="entry name" value="CELL WALL SYNTHESIS PROTEIN KNH1-RELATED"/>
    <property type="match status" value="1"/>
</dbReference>
<sequence length="292" mass="29464">MLSLVNCLLTLLAFQCLLCVKAGLFVVDPKQGSTCHGGEPCTVTWLDDGSSPLLSDIGVATVGLYTGDQQLVQAITPVDVSQEHSLTFTPIPAAGPNSAAYYLSFISTSAKQNNSLPYAAFSPFFRLDKMTGSFATPNPTATSPIPIPSSINPNNKPTTGTNDGDVLTTITVGTISSSPATSTTPTPTPSISTTTRSSQSAVGSSSTTQIPQLSSSGFVTSSATSPSVSALSGSTMTVPPTFITSSLSSSPSSPSSPSASAGSSNGSLGAGLTRAGIISIVLTSVIGLLFLL</sequence>
<dbReference type="Proteomes" id="UP001213000">
    <property type="component" value="Unassembled WGS sequence"/>
</dbReference>
<evidence type="ECO:0000256" key="2">
    <source>
        <dbReference type="SAM" id="MobiDB-lite"/>
    </source>
</evidence>
<dbReference type="GO" id="GO:0042546">
    <property type="term" value="P:cell wall biogenesis"/>
    <property type="evidence" value="ECO:0007669"/>
    <property type="project" value="InterPro"/>
</dbReference>
<evidence type="ECO:0000313" key="6">
    <source>
        <dbReference type="Proteomes" id="UP001213000"/>
    </source>
</evidence>
<keyword evidence="6" id="KW-1185">Reference proteome</keyword>
<feature type="region of interest" description="Disordered" evidence="2">
    <location>
        <begin position="242"/>
        <end position="266"/>
    </location>
</feature>
<reference evidence="5" key="1">
    <citation type="submission" date="2022-07" db="EMBL/GenBank/DDBJ databases">
        <title>Genome Sequence of Leucocoprinus birnbaumii.</title>
        <authorList>
            <person name="Buettner E."/>
        </authorList>
    </citation>
    <scope>NUCLEOTIDE SEQUENCE</scope>
    <source>
        <strain evidence="5">VT141</strain>
    </source>
</reference>